<evidence type="ECO:0000313" key="1">
    <source>
        <dbReference type="EMBL" id="GGM15305.1"/>
    </source>
</evidence>
<comment type="caution">
    <text evidence="1">The sequence shown here is derived from an EMBL/GenBank/DDBJ whole genome shotgun (WGS) entry which is preliminary data.</text>
</comment>
<dbReference type="Proteomes" id="UP000649829">
    <property type="component" value="Unassembled WGS sequence"/>
</dbReference>
<reference evidence="1" key="1">
    <citation type="journal article" date="2014" name="Int. J. Syst. Evol. Microbiol.">
        <title>Complete genome sequence of Corynebacterium casei LMG S-19264T (=DSM 44701T), isolated from a smear-ripened cheese.</title>
        <authorList>
            <consortium name="US DOE Joint Genome Institute (JGI-PGF)"/>
            <person name="Walter F."/>
            <person name="Albersmeier A."/>
            <person name="Kalinowski J."/>
            <person name="Ruckert C."/>
        </authorList>
    </citation>
    <scope>NUCLEOTIDE SEQUENCE</scope>
    <source>
        <strain evidence="1">CGMCC 1.6293</strain>
    </source>
</reference>
<evidence type="ECO:0008006" key="3">
    <source>
        <dbReference type="Google" id="ProtNLM"/>
    </source>
</evidence>
<accession>A0A917WMJ9</accession>
<dbReference type="PROSITE" id="PS51257">
    <property type="entry name" value="PROKAR_LIPOPROTEIN"/>
    <property type="match status" value="1"/>
</dbReference>
<keyword evidence="2" id="KW-1185">Reference proteome</keyword>
<sequence length="44" mass="5031">MNYYLKAWLSAATLPVWLASACWFDAVKLASAPLKPFEDARREE</sequence>
<protein>
    <recommendedName>
        <fullName evidence="3">Lipoprotein</fullName>
    </recommendedName>
</protein>
<dbReference type="EMBL" id="BMLF01000007">
    <property type="protein sequence ID" value="GGM15305.1"/>
    <property type="molecule type" value="Genomic_DNA"/>
</dbReference>
<dbReference type="RefSeq" id="WP_268238695.1">
    <property type="nucleotide sequence ID" value="NZ_BMLF01000007.1"/>
</dbReference>
<reference evidence="1" key="2">
    <citation type="submission" date="2020-09" db="EMBL/GenBank/DDBJ databases">
        <authorList>
            <person name="Sun Q."/>
            <person name="Zhou Y."/>
        </authorList>
    </citation>
    <scope>NUCLEOTIDE SEQUENCE</scope>
    <source>
        <strain evidence="1">CGMCC 1.6293</strain>
    </source>
</reference>
<organism evidence="1 2">
    <name type="scientific">Pseudooceanicola nanhaiensis</name>
    <dbReference type="NCBI Taxonomy" id="375761"/>
    <lineage>
        <taxon>Bacteria</taxon>
        <taxon>Pseudomonadati</taxon>
        <taxon>Pseudomonadota</taxon>
        <taxon>Alphaproteobacteria</taxon>
        <taxon>Rhodobacterales</taxon>
        <taxon>Paracoccaceae</taxon>
        <taxon>Pseudooceanicola</taxon>
    </lineage>
</organism>
<dbReference type="AlphaFoldDB" id="A0A917WMJ9"/>
<evidence type="ECO:0000313" key="2">
    <source>
        <dbReference type="Proteomes" id="UP000649829"/>
    </source>
</evidence>
<proteinExistence type="predicted"/>
<name>A0A917WMJ9_9RHOB</name>
<gene>
    <name evidence="1" type="ORF">GCM10011534_41740</name>
</gene>